<name>E1UHX7_GINBI</name>
<proteinExistence type="evidence at transcript level"/>
<keyword evidence="3 8" id="KW-0805">Transcription regulation</keyword>
<keyword evidence="6 8" id="KW-0539">Nucleus</keyword>
<dbReference type="SMART" id="SM01019">
    <property type="entry name" value="B3"/>
    <property type="match status" value="1"/>
</dbReference>
<evidence type="ECO:0000256" key="7">
    <source>
        <dbReference type="ARBA" id="ARBA00023294"/>
    </source>
</evidence>
<evidence type="ECO:0000256" key="9">
    <source>
        <dbReference type="SAM" id="MobiDB-lite"/>
    </source>
</evidence>
<evidence type="ECO:0000256" key="1">
    <source>
        <dbReference type="ARBA" id="ARBA00004123"/>
    </source>
</evidence>
<evidence type="ECO:0000256" key="2">
    <source>
        <dbReference type="ARBA" id="ARBA00007853"/>
    </source>
</evidence>
<evidence type="ECO:0000259" key="11">
    <source>
        <dbReference type="PROSITE" id="PS51745"/>
    </source>
</evidence>
<evidence type="ECO:0000256" key="3">
    <source>
        <dbReference type="ARBA" id="ARBA00023015"/>
    </source>
</evidence>
<dbReference type="Gene3D" id="2.40.330.10">
    <property type="entry name" value="DNA-binding pseudobarrel domain"/>
    <property type="match status" value="1"/>
</dbReference>
<dbReference type="Gene3D" id="3.10.20.90">
    <property type="entry name" value="Phosphatidylinositol 3-kinase Catalytic Subunit, Chain A, domain 1"/>
    <property type="match status" value="1"/>
</dbReference>
<comment type="function">
    <text evidence="8">Auxin response factors (ARFs) are transcriptional factors that bind specifically to the DNA sequence 5'-TGTCTC-3' found in the auxin-responsive promoter elements (AuxREs).</text>
</comment>
<evidence type="ECO:0000256" key="8">
    <source>
        <dbReference type="RuleBase" id="RU004561"/>
    </source>
</evidence>
<feature type="region of interest" description="Disordered" evidence="9">
    <location>
        <begin position="486"/>
        <end position="571"/>
    </location>
</feature>
<feature type="compositionally biased region" description="Low complexity" evidence="9">
    <location>
        <begin position="494"/>
        <end position="571"/>
    </location>
</feature>
<dbReference type="PROSITE" id="PS50863">
    <property type="entry name" value="B3"/>
    <property type="match status" value="1"/>
</dbReference>
<dbReference type="Gene3D" id="2.30.30.1040">
    <property type="match status" value="1"/>
</dbReference>
<sequence>MRTVSSQHLQEGERRSLNSELWHACAGPLVLLPVVGSHVVYFPQGHSEQVAASTNKEVDAHIPNYPNLPPQLICQLHNVTLQADVETDEVYAQMTLQPLNPQEPKESYLAPALGTPSGQPTNYFCKTLTASDTSTHGGFSIPRRAAEKVFPLLDFTQQPPVQELIARDLHDTEWKFRHIYRGQPKRHLLTTGWSVFVSAKRLVAGDSVLFIRNDKGQLLLGIRRANRAQMVMPSSVLSSDSMHIGVLAAAAHAASTNCRFTIFYNPRASPSEFVVPLAKFEKAVYHTRVSIGMRFRMLFETEESTVRRYMGTITGIGDLDPYRWRNSQWRSIKVGWDESTAGERQPRVSLWEIEPLTTFLMYPPPYPPGLKRPWSHIQGIPSLYGNDDGNIRMSLMSMRDNGEHSLQALSFQSLGMDPWMQMQQRIDSCLTGIQSDVYQGMPTVSVQETRSVDPSKQLNYQQKQPVLSEQLQCRPQLPLQNNIIEQQQERQHHQLQQQSLHLEQQQPQNHLLQQQLQRQSSQHHLVQQQLQNSFNEQQQPSFQQQQPNSFHFNNSLPQVPSSKPQSSISVPSVCSQPVLTNTSANLASPTTSCSTSPLQTIIESLTSEVGSHYLNLSRPSQPAVQQSAENLVWPCISQDQQAPAAWFSSKRVSNNPVEAPLPSASQRVLSQTEPLAQSNIPVQSMPLTQFALRNCSSDQEGVQSDSQSNLLFGVNIDTPSLVITDTVSNSRNIGNGAYVGSSFSVTDLLNVPSCAPTSGFPMNSSIGASGGLDENGLSQHGANYAHINPPTRTFTKVYKLGSVGRSLDVTRFNGYQELRAELDRMFGLEGQLEDPQRSGWQLVFVDKEKDVLLLGDDPWEEFVNSVRFIKILSPPEVMQMSQEGIQLNSIRPQQQTSSTSEECLTRHDSHNISSVITSVGPLEY</sequence>
<dbReference type="InterPro" id="IPR053793">
    <property type="entry name" value="PB1-like"/>
</dbReference>
<dbReference type="InterPro" id="IPR015300">
    <property type="entry name" value="DNA-bd_pseudobarrel_sf"/>
</dbReference>
<keyword evidence="4 8" id="KW-0238">DNA-binding</keyword>
<dbReference type="PANTHER" id="PTHR31384">
    <property type="entry name" value="AUXIN RESPONSE FACTOR 4-RELATED"/>
    <property type="match status" value="1"/>
</dbReference>
<reference evidence="12" key="1">
    <citation type="journal article" date="2013" name="Mol. Biol. Evol.">
        <title>Evolution of the ARF Gene Family in Land Plants: Old Domains, New Tricks.</title>
        <authorList>
            <person name="Finet C."/>
            <person name="Berne-Dedieu A."/>
            <person name="Scutt C.P."/>
            <person name="Marletaz F."/>
        </authorList>
    </citation>
    <scope>NUCLEOTIDE SEQUENCE</scope>
    <source>
        <tissue evidence="12">Reproductive cones</tissue>
    </source>
</reference>
<accession>E1UHX7</accession>
<dbReference type="GO" id="GO:0009734">
    <property type="term" value="P:auxin-activated signaling pathway"/>
    <property type="evidence" value="ECO:0007669"/>
    <property type="project" value="UniProtKB-KW"/>
</dbReference>
<dbReference type="CDD" id="cd10017">
    <property type="entry name" value="B3_DNA"/>
    <property type="match status" value="1"/>
</dbReference>
<dbReference type="Pfam" id="PF02309">
    <property type="entry name" value="AUX_IAA"/>
    <property type="match status" value="1"/>
</dbReference>
<dbReference type="FunFam" id="3.10.20.90:FF:000047">
    <property type="entry name" value="Auxin response factor"/>
    <property type="match status" value="1"/>
</dbReference>
<dbReference type="InterPro" id="IPR044835">
    <property type="entry name" value="ARF_plant"/>
</dbReference>
<dbReference type="GO" id="GO:0003677">
    <property type="term" value="F:DNA binding"/>
    <property type="evidence" value="ECO:0007669"/>
    <property type="project" value="UniProtKB-KW"/>
</dbReference>
<dbReference type="EMBL" id="FN433179">
    <property type="protein sequence ID" value="CBA12003.1"/>
    <property type="molecule type" value="mRNA"/>
</dbReference>
<gene>
    <name evidence="12" type="primary">8</name>
    <name evidence="12" type="synonym">arf6</name>
</gene>
<evidence type="ECO:0000259" key="10">
    <source>
        <dbReference type="PROSITE" id="PS50863"/>
    </source>
</evidence>
<dbReference type="InterPro" id="IPR010525">
    <property type="entry name" value="ARF_dom"/>
</dbReference>
<dbReference type="GO" id="GO:0006355">
    <property type="term" value="P:regulation of DNA-templated transcription"/>
    <property type="evidence" value="ECO:0007669"/>
    <property type="project" value="InterPro"/>
</dbReference>
<evidence type="ECO:0000256" key="5">
    <source>
        <dbReference type="ARBA" id="ARBA00023163"/>
    </source>
</evidence>
<feature type="domain" description="PB1" evidence="11">
    <location>
        <begin position="792"/>
        <end position="877"/>
    </location>
</feature>
<comment type="similarity">
    <text evidence="2 8">Belongs to the ARF family.</text>
</comment>
<dbReference type="Pfam" id="PF06507">
    <property type="entry name" value="ARF_AD"/>
    <property type="match status" value="1"/>
</dbReference>
<dbReference type="FunFam" id="2.40.330.10:FF:000001">
    <property type="entry name" value="Auxin response factor"/>
    <property type="match status" value="1"/>
</dbReference>
<dbReference type="GO" id="GO:0005634">
    <property type="term" value="C:nucleus"/>
    <property type="evidence" value="ECO:0007669"/>
    <property type="project" value="UniProtKB-SubCell"/>
</dbReference>
<organism evidence="12">
    <name type="scientific">Ginkgo biloba</name>
    <name type="common">Ginkgo</name>
    <name type="synonym">Maidenhair tree</name>
    <dbReference type="NCBI Taxonomy" id="3311"/>
    <lineage>
        <taxon>Eukaryota</taxon>
        <taxon>Viridiplantae</taxon>
        <taxon>Streptophyta</taxon>
        <taxon>Embryophyta</taxon>
        <taxon>Tracheophyta</taxon>
        <taxon>Spermatophyta</taxon>
        <taxon>Ginkgoidae</taxon>
        <taxon>Ginkgoales</taxon>
        <taxon>Ginkgoaceae</taxon>
        <taxon>Ginkgo</taxon>
    </lineage>
</organism>
<dbReference type="Pfam" id="PF02362">
    <property type="entry name" value="B3"/>
    <property type="match status" value="1"/>
</dbReference>
<evidence type="ECO:0000256" key="4">
    <source>
        <dbReference type="ARBA" id="ARBA00023125"/>
    </source>
</evidence>
<dbReference type="PANTHER" id="PTHR31384:SF115">
    <property type="entry name" value="AUXIN RESPONSE FACTOR 6"/>
    <property type="match status" value="1"/>
</dbReference>
<protein>
    <recommendedName>
        <fullName evidence="8">Auxin response factor</fullName>
    </recommendedName>
</protein>
<dbReference type="SUPFAM" id="SSF54277">
    <property type="entry name" value="CAD &amp; PB1 domains"/>
    <property type="match status" value="1"/>
</dbReference>
<dbReference type="FunFam" id="2.30.30.1040:FF:000001">
    <property type="entry name" value="Auxin response factor"/>
    <property type="match status" value="1"/>
</dbReference>
<dbReference type="InterPro" id="IPR033389">
    <property type="entry name" value="AUX/IAA_dom"/>
</dbReference>
<comment type="subcellular location">
    <subcellularLocation>
        <location evidence="1 8">Nucleus</location>
    </subcellularLocation>
</comment>
<dbReference type="SUPFAM" id="SSF101936">
    <property type="entry name" value="DNA-binding pseudobarrel domain"/>
    <property type="match status" value="1"/>
</dbReference>
<keyword evidence="5 8" id="KW-0804">Transcription</keyword>
<evidence type="ECO:0000313" key="12">
    <source>
        <dbReference type="EMBL" id="CBA12003.1"/>
    </source>
</evidence>
<feature type="domain" description="TF-B3" evidence="10">
    <location>
        <begin position="124"/>
        <end position="226"/>
    </location>
</feature>
<dbReference type="InterPro" id="IPR003340">
    <property type="entry name" value="B3_DNA-bd"/>
</dbReference>
<dbReference type="AlphaFoldDB" id="E1UHX7"/>
<comment type="subunit">
    <text evidence="8">Homodimers and heterodimers.</text>
</comment>
<dbReference type="PROSITE" id="PS51745">
    <property type="entry name" value="PB1"/>
    <property type="match status" value="1"/>
</dbReference>
<evidence type="ECO:0000256" key="6">
    <source>
        <dbReference type="ARBA" id="ARBA00023242"/>
    </source>
</evidence>
<keyword evidence="7 8" id="KW-0927">Auxin signaling pathway</keyword>